<protein>
    <submittedName>
        <fullName evidence="1">Uncharacterized protein</fullName>
    </submittedName>
</protein>
<name>A0A9D4FX14_DREPO</name>
<dbReference type="EMBL" id="JAIWYP010000006">
    <property type="protein sequence ID" value="KAH3803492.1"/>
    <property type="molecule type" value="Genomic_DNA"/>
</dbReference>
<reference evidence="1" key="2">
    <citation type="submission" date="2020-11" db="EMBL/GenBank/DDBJ databases">
        <authorList>
            <person name="McCartney M.A."/>
            <person name="Auch B."/>
            <person name="Kono T."/>
            <person name="Mallez S."/>
            <person name="Becker A."/>
            <person name="Gohl D.M."/>
            <person name="Silverstein K.A.T."/>
            <person name="Koren S."/>
            <person name="Bechman K.B."/>
            <person name="Herman A."/>
            <person name="Abrahante J.E."/>
            <person name="Garbe J."/>
        </authorList>
    </citation>
    <scope>NUCLEOTIDE SEQUENCE</scope>
    <source>
        <strain evidence="1">Duluth1</strain>
        <tissue evidence="1">Whole animal</tissue>
    </source>
</reference>
<reference evidence="1" key="1">
    <citation type="journal article" date="2019" name="bioRxiv">
        <title>The Genome of the Zebra Mussel, Dreissena polymorpha: A Resource for Invasive Species Research.</title>
        <authorList>
            <person name="McCartney M.A."/>
            <person name="Auch B."/>
            <person name="Kono T."/>
            <person name="Mallez S."/>
            <person name="Zhang Y."/>
            <person name="Obille A."/>
            <person name="Becker A."/>
            <person name="Abrahante J.E."/>
            <person name="Garbe J."/>
            <person name="Badalamenti J.P."/>
            <person name="Herman A."/>
            <person name="Mangelson H."/>
            <person name="Liachko I."/>
            <person name="Sullivan S."/>
            <person name="Sone E.D."/>
            <person name="Koren S."/>
            <person name="Silverstein K.A.T."/>
            <person name="Beckman K.B."/>
            <person name="Gohl D.M."/>
        </authorList>
    </citation>
    <scope>NUCLEOTIDE SEQUENCE</scope>
    <source>
        <strain evidence="1">Duluth1</strain>
        <tissue evidence="1">Whole animal</tissue>
    </source>
</reference>
<keyword evidence="2" id="KW-1185">Reference proteome</keyword>
<dbReference type="AlphaFoldDB" id="A0A9D4FX14"/>
<organism evidence="1 2">
    <name type="scientific">Dreissena polymorpha</name>
    <name type="common">Zebra mussel</name>
    <name type="synonym">Mytilus polymorpha</name>
    <dbReference type="NCBI Taxonomy" id="45954"/>
    <lineage>
        <taxon>Eukaryota</taxon>
        <taxon>Metazoa</taxon>
        <taxon>Spiralia</taxon>
        <taxon>Lophotrochozoa</taxon>
        <taxon>Mollusca</taxon>
        <taxon>Bivalvia</taxon>
        <taxon>Autobranchia</taxon>
        <taxon>Heteroconchia</taxon>
        <taxon>Euheterodonta</taxon>
        <taxon>Imparidentia</taxon>
        <taxon>Neoheterodontei</taxon>
        <taxon>Myida</taxon>
        <taxon>Dreissenoidea</taxon>
        <taxon>Dreissenidae</taxon>
        <taxon>Dreissena</taxon>
    </lineage>
</organism>
<evidence type="ECO:0000313" key="2">
    <source>
        <dbReference type="Proteomes" id="UP000828390"/>
    </source>
</evidence>
<proteinExistence type="predicted"/>
<sequence>MKFPFAINTVRNRQPSAVLRQTYAGRFLHIHWVGTDNVSINTQVHDGVVILTTHQHRVTRPYTGTTRFLYVLISDCSRCAIHGVVHVHNVSVPVSQY</sequence>
<dbReference type="Proteomes" id="UP000828390">
    <property type="component" value="Unassembled WGS sequence"/>
</dbReference>
<evidence type="ECO:0000313" key="1">
    <source>
        <dbReference type="EMBL" id="KAH3803492.1"/>
    </source>
</evidence>
<comment type="caution">
    <text evidence="1">The sequence shown here is derived from an EMBL/GenBank/DDBJ whole genome shotgun (WGS) entry which is preliminary data.</text>
</comment>
<accession>A0A9D4FX14</accession>
<gene>
    <name evidence="1" type="ORF">DPMN_131753</name>
</gene>